<proteinExistence type="predicted"/>
<dbReference type="STRING" id="1051890.A0A3N4LH69"/>
<sequence>ASTSTATQEGRIQNIPALNAGQQIVQELRRMNERIDRMELRFTSISITRTGTELDPGRDHNSIARQFNSHAVLLSTQLIPLHNSQNQEVENFPANIAAIDDLEADQLTQLLRAYDQPTIGSLDILKHNFKKYLGILDVVPFPLC</sequence>
<dbReference type="EMBL" id="ML121553">
    <property type="protein sequence ID" value="RPB22203.1"/>
    <property type="molecule type" value="Genomic_DNA"/>
</dbReference>
<reference evidence="1 2" key="1">
    <citation type="journal article" date="2018" name="Nat. Ecol. Evol.">
        <title>Pezizomycetes genomes reveal the molecular basis of ectomycorrhizal truffle lifestyle.</title>
        <authorList>
            <person name="Murat C."/>
            <person name="Payen T."/>
            <person name="Noel B."/>
            <person name="Kuo A."/>
            <person name="Morin E."/>
            <person name="Chen J."/>
            <person name="Kohler A."/>
            <person name="Krizsan K."/>
            <person name="Balestrini R."/>
            <person name="Da Silva C."/>
            <person name="Montanini B."/>
            <person name="Hainaut M."/>
            <person name="Levati E."/>
            <person name="Barry K.W."/>
            <person name="Belfiori B."/>
            <person name="Cichocki N."/>
            <person name="Clum A."/>
            <person name="Dockter R.B."/>
            <person name="Fauchery L."/>
            <person name="Guy J."/>
            <person name="Iotti M."/>
            <person name="Le Tacon F."/>
            <person name="Lindquist E.A."/>
            <person name="Lipzen A."/>
            <person name="Malagnac F."/>
            <person name="Mello A."/>
            <person name="Molinier V."/>
            <person name="Miyauchi S."/>
            <person name="Poulain J."/>
            <person name="Riccioni C."/>
            <person name="Rubini A."/>
            <person name="Sitrit Y."/>
            <person name="Splivallo R."/>
            <person name="Traeger S."/>
            <person name="Wang M."/>
            <person name="Zifcakova L."/>
            <person name="Wipf D."/>
            <person name="Zambonelli A."/>
            <person name="Paolocci F."/>
            <person name="Nowrousian M."/>
            <person name="Ottonello S."/>
            <person name="Baldrian P."/>
            <person name="Spatafora J.W."/>
            <person name="Henrissat B."/>
            <person name="Nagy L.G."/>
            <person name="Aury J.M."/>
            <person name="Wincker P."/>
            <person name="Grigoriev I.V."/>
            <person name="Bonfante P."/>
            <person name="Martin F.M."/>
        </authorList>
    </citation>
    <scope>NUCLEOTIDE SEQUENCE [LARGE SCALE GENOMIC DNA]</scope>
    <source>
        <strain evidence="1 2">ATCC MYA-4762</strain>
    </source>
</reference>
<protein>
    <submittedName>
        <fullName evidence="1">Uncharacterized protein</fullName>
    </submittedName>
</protein>
<gene>
    <name evidence="1" type="ORF">L211DRAFT_789038</name>
</gene>
<accession>A0A3N4LH69</accession>
<evidence type="ECO:0000313" key="2">
    <source>
        <dbReference type="Proteomes" id="UP000267821"/>
    </source>
</evidence>
<dbReference type="Proteomes" id="UP000267821">
    <property type="component" value="Unassembled WGS sequence"/>
</dbReference>
<feature type="non-terminal residue" evidence="1">
    <location>
        <position position="1"/>
    </location>
</feature>
<keyword evidence="2" id="KW-1185">Reference proteome</keyword>
<dbReference type="InParanoid" id="A0A3N4LH69"/>
<organism evidence="1 2">
    <name type="scientific">Terfezia boudieri ATCC MYA-4762</name>
    <dbReference type="NCBI Taxonomy" id="1051890"/>
    <lineage>
        <taxon>Eukaryota</taxon>
        <taxon>Fungi</taxon>
        <taxon>Dikarya</taxon>
        <taxon>Ascomycota</taxon>
        <taxon>Pezizomycotina</taxon>
        <taxon>Pezizomycetes</taxon>
        <taxon>Pezizales</taxon>
        <taxon>Pezizaceae</taxon>
        <taxon>Terfezia</taxon>
    </lineage>
</organism>
<evidence type="ECO:0000313" key="1">
    <source>
        <dbReference type="EMBL" id="RPB22203.1"/>
    </source>
</evidence>
<dbReference type="OrthoDB" id="5413892at2759"/>
<dbReference type="AlphaFoldDB" id="A0A3N4LH69"/>
<name>A0A3N4LH69_9PEZI</name>